<dbReference type="Gene3D" id="3.30.70.1400">
    <property type="entry name" value="Aminomethyltransferase beta-barrel domains"/>
    <property type="match status" value="1"/>
</dbReference>
<organism evidence="4 5">
    <name type="scientific">Cordylochernes scorpioides</name>
    <dbReference type="NCBI Taxonomy" id="51811"/>
    <lineage>
        <taxon>Eukaryota</taxon>
        <taxon>Metazoa</taxon>
        <taxon>Ecdysozoa</taxon>
        <taxon>Arthropoda</taxon>
        <taxon>Chelicerata</taxon>
        <taxon>Arachnida</taxon>
        <taxon>Pseudoscorpiones</taxon>
        <taxon>Cheliferoidea</taxon>
        <taxon>Chernetidae</taxon>
        <taxon>Cordylochernes</taxon>
    </lineage>
</organism>
<feature type="domain" description="Aminomethyltransferase C-terminal" evidence="3">
    <location>
        <begin position="380"/>
        <end position="470"/>
    </location>
</feature>
<dbReference type="InterPro" id="IPR028896">
    <property type="entry name" value="GcvT/YgfZ/DmdA"/>
</dbReference>
<dbReference type="SUPFAM" id="SSF103025">
    <property type="entry name" value="Folate-binding domain"/>
    <property type="match status" value="1"/>
</dbReference>
<dbReference type="PANTHER" id="PTHR43757">
    <property type="entry name" value="AMINOMETHYLTRANSFERASE"/>
    <property type="match status" value="1"/>
</dbReference>
<dbReference type="Gene3D" id="2.40.30.110">
    <property type="entry name" value="Aminomethyltransferase beta-barrel domains"/>
    <property type="match status" value="1"/>
</dbReference>
<feature type="domain" description="GCVT N-terminal" evidence="2">
    <location>
        <begin position="225"/>
        <end position="296"/>
    </location>
</feature>
<dbReference type="InterPro" id="IPR006222">
    <property type="entry name" value="GCVT_N"/>
</dbReference>
<dbReference type="Pfam" id="PF08669">
    <property type="entry name" value="GCV_T_C"/>
    <property type="match status" value="1"/>
</dbReference>
<protein>
    <submittedName>
        <fullName evidence="4">Dehydrogenase</fullName>
    </submittedName>
</protein>
<dbReference type="SUPFAM" id="SSF101790">
    <property type="entry name" value="Aminomethyltransferase beta-barrel domain"/>
    <property type="match status" value="1"/>
</dbReference>
<dbReference type="InterPro" id="IPR027266">
    <property type="entry name" value="TrmE/GcvT-like"/>
</dbReference>
<name>A0ABY6LPY9_9ARAC</name>
<dbReference type="Pfam" id="PF01571">
    <property type="entry name" value="GCV_T"/>
    <property type="match status" value="3"/>
</dbReference>
<dbReference type="InterPro" id="IPR013977">
    <property type="entry name" value="GcvT_C"/>
</dbReference>
<dbReference type="Proteomes" id="UP001235939">
    <property type="component" value="Chromosome 22"/>
</dbReference>
<feature type="domain" description="GCVT N-terminal" evidence="2">
    <location>
        <begin position="300"/>
        <end position="361"/>
    </location>
</feature>
<dbReference type="Gene3D" id="3.30.1360.120">
    <property type="entry name" value="Probable tRNA modification gtpase trme, domain 1"/>
    <property type="match status" value="2"/>
</dbReference>
<keyword evidence="5" id="KW-1185">Reference proteome</keyword>
<dbReference type="Gene3D" id="3.30.9.10">
    <property type="entry name" value="D-Amino Acid Oxidase, subunit A, domain 2"/>
    <property type="match status" value="1"/>
</dbReference>
<reference evidence="4 5" key="1">
    <citation type="submission" date="2022-03" db="EMBL/GenBank/DDBJ databases">
        <title>A chromosomal length assembly of Cordylochernes scorpioides.</title>
        <authorList>
            <person name="Zeh D."/>
            <person name="Zeh J."/>
        </authorList>
    </citation>
    <scope>NUCLEOTIDE SEQUENCE [LARGE SCALE GENOMIC DNA]</scope>
    <source>
        <strain evidence="4">IN4F17</strain>
        <tissue evidence="4">Whole Body</tissue>
    </source>
</reference>
<accession>A0ABY6LPY9</accession>
<feature type="non-terminal residue" evidence="4">
    <location>
        <position position="1"/>
    </location>
</feature>
<dbReference type="SUPFAM" id="SSF54373">
    <property type="entry name" value="FAD-linked reductases, C-terminal domain"/>
    <property type="match status" value="1"/>
</dbReference>
<proteinExistence type="inferred from homology"/>
<feature type="domain" description="GCVT N-terminal" evidence="2">
    <location>
        <begin position="89"/>
        <end position="174"/>
    </location>
</feature>
<evidence type="ECO:0000256" key="1">
    <source>
        <dbReference type="ARBA" id="ARBA00008609"/>
    </source>
</evidence>
<evidence type="ECO:0000259" key="2">
    <source>
        <dbReference type="Pfam" id="PF01571"/>
    </source>
</evidence>
<sequence>MSCLSYSSILFYNRPGETQNIMTFMDWTTIVRDYDGRIFSRHYDGGMLVGGFEKISKPVLMEEIPESFVFTKFPPDWNQFREERLFPPRPTFHKPAWFDRVQEEYLACRERVGVIDMSSFSKFIIKSPGQEVVEFLQKLCSNDVDIPTGTIVPTGMQNQEGGYVNDCLLLRQHHNWSPYRVLSAGPTEPSFLVSLLLLLLLLSHLGLGSAKAEFKMVLTYSNDCCSYFMMSPTAQITRLTEWMSRFVNDFKGAVSLSDVTSMYTVLNVVGPKSRELLRELTRNPNMNIPSFTYQTIGCVQYALHLYNCLMSVGQDYGIRNVGYYALRFLRIEKFIPFYGEELDSTVTPFEVGRGLKVKLKKPDFLGKQALVEQTERGVNRRLVHFQLDEEHKTDTDLWPWGSEPILRNGVPVGAVTSSGYGFTLGRVVCLGFVRHPDNLPVTPDFIIDRTANFEIEIAGQRFRAKASLHPPNIPVVAMGGANT</sequence>
<evidence type="ECO:0000259" key="3">
    <source>
        <dbReference type="Pfam" id="PF08669"/>
    </source>
</evidence>
<gene>
    <name evidence="4" type="ORF">LAZ67_22000302</name>
</gene>
<evidence type="ECO:0000313" key="4">
    <source>
        <dbReference type="EMBL" id="UYV82639.1"/>
    </source>
</evidence>
<comment type="similarity">
    <text evidence="1">Belongs to the GcvT family.</text>
</comment>
<dbReference type="EMBL" id="CP092884">
    <property type="protein sequence ID" value="UYV82639.1"/>
    <property type="molecule type" value="Genomic_DNA"/>
</dbReference>
<evidence type="ECO:0000313" key="5">
    <source>
        <dbReference type="Proteomes" id="UP001235939"/>
    </source>
</evidence>
<dbReference type="PANTHER" id="PTHR43757:SF15">
    <property type="entry name" value="PYRUVATE DEHYDROGENASE PHOSPHATASE REGULATORY SUBUNIT, MITOCHONDRIAL-LIKE"/>
    <property type="match status" value="1"/>
</dbReference>
<dbReference type="InterPro" id="IPR029043">
    <property type="entry name" value="GcvT/YgfZ_C"/>
</dbReference>